<feature type="region of interest" description="Disordered" evidence="6">
    <location>
        <begin position="346"/>
        <end position="365"/>
    </location>
</feature>
<dbReference type="FunFam" id="1.10.10.60:FF:000121">
    <property type="entry name" value="Myb transcription factor"/>
    <property type="match status" value="1"/>
</dbReference>
<accession>A0A5C7IQH0</accession>
<evidence type="ECO:0000259" key="7">
    <source>
        <dbReference type="PROSITE" id="PS50090"/>
    </source>
</evidence>
<sequence>MGRAPCCEKVGLKRGRWTAEEDQLLTKYIQANGEGSWRSLPKNAGLLRCGKSCRLRWINYLRTDLKRGNISSEEEETILKLHSDLGNRWSLIAAHLPGRTDNDIKNYWNSHLSRKIYSLTGPSRNNSNSITPSSSSSSSRDMSIIKLAGSAVYKRKGPRTRTRIRTIRSSSSSETIEMIKSIGLPNSGTINQVLEYQPTSAKELKAITPPIDNINVVVGQSIDHEIGDPKRNIEIGLHGSCMDSSNDGGGGGGVIRVLMSEYCKERGSEESSSSYNNIKVCSCCCKKETKSSSHEVVLGQNEWLDCEIKRLQRDQEGEEEEEEEEVMNNTSDNQIKKTASGVVLSSVDGEGREGGGVNDSSDMDNNKKMMVMKKSGEEIVISSSSSGESSSNYDANCLAKNSSAEFDYDHDEYWVDNWDHQQYWADGGVLENCYINTRNQYNNEWEGLWDDQDGDKFLCWLWDDSGVQNN</sequence>
<dbReference type="OrthoDB" id="2143914at2759"/>
<evidence type="ECO:0000256" key="2">
    <source>
        <dbReference type="ARBA" id="ARBA00023015"/>
    </source>
</evidence>
<keyword evidence="4" id="KW-0804">Transcription</keyword>
<feature type="domain" description="HTH myb-type" evidence="8">
    <location>
        <begin position="62"/>
        <end position="116"/>
    </location>
</feature>
<dbReference type="PANTHER" id="PTHR47999:SF91">
    <property type="entry name" value="TRANSCRIPTION FACTOR MYB111"/>
    <property type="match status" value="1"/>
</dbReference>
<evidence type="ECO:0000259" key="8">
    <source>
        <dbReference type="PROSITE" id="PS51294"/>
    </source>
</evidence>
<dbReference type="InterPro" id="IPR017930">
    <property type="entry name" value="Myb_dom"/>
</dbReference>
<feature type="compositionally biased region" description="Low complexity" evidence="6">
    <location>
        <begin position="123"/>
        <end position="141"/>
    </location>
</feature>
<dbReference type="GO" id="GO:0003677">
    <property type="term" value="F:DNA binding"/>
    <property type="evidence" value="ECO:0007669"/>
    <property type="project" value="UniProtKB-KW"/>
</dbReference>
<evidence type="ECO:0000256" key="4">
    <source>
        <dbReference type="ARBA" id="ARBA00023163"/>
    </source>
</evidence>
<dbReference type="PANTHER" id="PTHR47999">
    <property type="entry name" value="TRANSCRIPTION FACTOR MYB8-RELATED-RELATED"/>
    <property type="match status" value="1"/>
</dbReference>
<dbReference type="SUPFAM" id="SSF46689">
    <property type="entry name" value="Homeodomain-like"/>
    <property type="match status" value="1"/>
</dbReference>
<feature type="region of interest" description="Disordered" evidence="6">
    <location>
        <begin position="119"/>
        <end position="141"/>
    </location>
</feature>
<comment type="caution">
    <text evidence="9">The sequence shown here is derived from an EMBL/GenBank/DDBJ whole genome shotgun (WGS) entry which is preliminary data.</text>
</comment>
<keyword evidence="10" id="KW-1185">Reference proteome</keyword>
<dbReference type="Proteomes" id="UP000323000">
    <property type="component" value="Chromosome 1"/>
</dbReference>
<name>A0A5C7IQH0_9ROSI</name>
<keyword evidence="5" id="KW-0539">Nucleus</keyword>
<comment type="subcellular location">
    <subcellularLocation>
        <location evidence="1">Nucleus</location>
    </subcellularLocation>
</comment>
<dbReference type="CDD" id="cd00167">
    <property type="entry name" value="SANT"/>
    <property type="match status" value="2"/>
</dbReference>
<dbReference type="Pfam" id="PF00249">
    <property type="entry name" value="Myb_DNA-binding"/>
    <property type="match status" value="2"/>
</dbReference>
<feature type="region of interest" description="Disordered" evidence="6">
    <location>
        <begin position="313"/>
        <end position="334"/>
    </location>
</feature>
<keyword evidence="2" id="KW-0805">Transcription regulation</keyword>
<organism evidence="9 10">
    <name type="scientific">Acer yangbiense</name>
    <dbReference type="NCBI Taxonomy" id="1000413"/>
    <lineage>
        <taxon>Eukaryota</taxon>
        <taxon>Viridiplantae</taxon>
        <taxon>Streptophyta</taxon>
        <taxon>Embryophyta</taxon>
        <taxon>Tracheophyta</taxon>
        <taxon>Spermatophyta</taxon>
        <taxon>Magnoliopsida</taxon>
        <taxon>eudicotyledons</taxon>
        <taxon>Gunneridae</taxon>
        <taxon>Pentapetalae</taxon>
        <taxon>rosids</taxon>
        <taxon>malvids</taxon>
        <taxon>Sapindales</taxon>
        <taxon>Sapindaceae</taxon>
        <taxon>Hippocastanoideae</taxon>
        <taxon>Acereae</taxon>
        <taxon>Acer</taxon>
    </lineage>
</organism>
<dbReference type="InterPro" id="IPR015495">
    <property type="entry name" value="Myb_TF_plants"/>
</dbReference>
<gene>
    <name evidence="9" type="ORF">EZV62_000212</name>
</gene>
<evidence type="ECO:0000256" key="3">
    <source>
        <dbReference type="ARBA" id="ARBA00023125"/>
    </source>
</evidence>
<dbReference type="EMBL" id="VAHF01000001">
    <property type="protein sequence ID" value="TXG71633.1"/>
    <property type="molecule type" value="Genomic_DNA"/>
</dbReference>
<proteinExistence type="predicted"/>
<evidence type="ECO:0000256" key="1">
    <source>
        <dbReference type="ARBA" id="ARBA00004123"/>
    </source>
</evidence>
<dbReference type="GO" id="GO:0005634">
    <property type="term" value="C:nucleus"/>
    <property type="evidence" value="ECO:0007669"/>
    <property type="project" value="UniProtKB-SubCell"/>
</dbReference>
<dbReference type="InterPro" id="IPR001005">
    <property type="entry name" value="SANT/Myb"/>
</dbReference>
<dbReference type="PROSITE" id="PS51294">
    <property type="entry name" value="HTH_MYB"/>
    <property type="match status" value="2"/>
</dbReference>
<evidence type="ECO:0000256" key="6">
    <source>
        <dbReference type="SAM" id="MobiDB-lite"/>
    </source>
</evidence>
<reference evidence="10" key="1">
    <citation type="journal article" date="2019" name="Gigascience">
        <title>De novo genome assembly of the endangered Acer yangbiense, a plant species with extremely small populations endemic to Yunnan Province, China.</title>
        <authorList>
            <person name="Yang J."/>
            <person name="Wariss H.M."/>
            <person name="Tao L."/>
            <person name="Zhang R."/>
            <person name="Yun Q."/>
            <person name="Hollingsworth P."/>
            <person name="Dao Z."/>
            <person name="Luo G."/>
            <person name="Guo H."/>
            <person name="Ma Y."/>
            <person name="Sun W."/>
        </authorList>
    </citation>
    <scope>NUCLEOTIDE SEQUENCE [LARGE SCALE GENOMIC DNA]</scope>
    <source>
        <strain evidence="10">cv. Malutang</strain>
    </source>
</reference>
<dbReference type="InterPro" id="IPR009057">
    <property type="entry name" value="Homeodomain-like_sf"/>
</dbReference>
<dbReference type="Gene3D" id="1.10.10.60">
    <property type="entry name" value="Homeodomain-like"/>
    <property type="match status" value="2"/>
</dbReference>
<evidence type="ECO:0000313" key="10">
    <source>
        <dbReference type="Proteomes" id="UP000323000"/>
    </source>
</evidence>
<feature type="compositionally biased region" description="Acidic residues" evidence="6">
    <location>
        <begin position="316"/>
        <end position="326"/>
    </location>
</feature>
<feature type="domain" description="HTH myb-type" evidence="8">
    <location>
        <begin position="9"/>
        <end position="61"/>
    </location>
</feature>
<dbReference type="SMART" id="SM00717">
    <property type="entry name" value="SANT"/>
    <property type="match status" value="2"/>
</dbReference>
<evidence type="ECO:0000313" key="9">
    <source>
        <dbReference type="EMBL" id="TXG71633.1"/>
    </source>
</evidence>
<keyword evidence="3" id="KW-0238">DNA-binding</keyword>
<dbReference type="PROSITE" id="PS50090">
    <property type="entry name" value="MYB_LIKE"/>
    <property type="match status" value="2"/>
</dbReference>
<dbReference type="AlphaFoldDB" id="A0A5C7IQH0"/>
<feature type="domain" description="Myb-like" evidence="7">
    <location>
        <begin position="9"/>
        <end position="61"/>
    </location>
</feature>
<feature type="domain" description="Myb-like" evidence="7">
    <location>
        <begin position="62"/>
        <end position="112"/>
    </location>
</feature>
<protein>
    <submittedName>
        <fullName evidence="9">Uncharacterized protein</fullName>
    </submittedName>
</protein>
<evidence type="ECO:0000256" key="5">
    <source>
        <dbReference type="ARBA" id="ARBA00023242"/>
    </source>
</evidence>